<dbReference type="SUPFAM" id="SSF55729">
    <property type="entry name" value="Acyl-CoA N-acyltransferases (Nat)"/>
    <property type="match status" value="1"/>
</dbReference>
<dbReference type="PANTHER" id="PTHR43328:SF1">
    <property type="entry name" value="N-ACETYLTRANSFERASE DOMAIN-CONTAINING PROTEIN"/>
    <property type="match status" value="1"/>
</dbReference>
<dbReference type="AlphaFoldDB" id="A0A9P4QFS9"/>
<dbReference type="GO" id="GO:0016747">
    <property type="term" value="F:acyltransferase activity, transferring groups other than amino-acyl groups"/>
    <property type="evidence" value="ECO:0007669"/>
    <property type="project" value="InterPro"/>
</dbReference>
<protein>
    <submittedName>
        <fullName evidence="2">Acyl-CoA N-acyltransferase</fullName>
    </submittedName>
</protein>
<dbReference type="InterPro" id="IPR000182">
    <property type="entry name" value="GNAT_dom"/>
</dbReference>
<dbReference type="Proteomes" id="UP000799441">
    <property type="component" value="Unassembled WGS sequence"/>
</dbReference>
<dbReference type="PROSITE" id="PS51186">
    <property type="entry name" value="GNAT"/>
    <property type="match status" value="1"/>
</dbReference>
<dbReference type="OrthoDB" id="630895at2759"/>
<gene>
    <name evidence="2" type="ORF">K431DRAFT_282358</name>
</gene>
<reference evidence="2" key="1">
    <citation type="journal article" date="2020" name="Stud. Mycol.">
        <title>101 Dothideomycetes genomes: a test case for predicting lifestyles and emergence of pathogens.</title>
        <authorList>
            <person name="Haridas S."/>
            <person name="Albert R."/>
            <person name="Binder M."/>
            <person name="Bloem J."/>
            <person name="Labutti K."/>
            <person name="Salamov A."/>
            <person name="Andreopoulos B."/>
            <person name="Baker S."/>
            <person name="Barry K."/>
            <person name="Bills G."/>
            <person name="Bluhm B."/>
            <person name="Cannon C."/>
            <person name="Castanera R."/>
            <person name="Culley D."/>
            <person name="Daum C."/>
            <person name="Ezra D."/>
            <person name="Gonzalez J."/>
            <person name="Henrissat B."/>
            <person name="Kuo A."/>
            <person name="Liang C."/>
            <person name="Lipzen A."/>
            <person name="Lutzoni F."/>
            <person name="Magnuson J."/>
            <person name="Mondo S."/>
            <person name="Nolan M."/>
            <person name="Ohm R."/>
            <person name="Pangilinan J."/>
            <person name="Park H.-J."/>
            <person name="Ramirez L."/>
            <person name="Alfaro M."/>
            <person name="Sun H."/>
            <person name="Tritt A."/>
            <person name="Yoshinaga Y."/>
            <person name="Zwiers L.-H."/>
            <person name="Turgeon B."/>
            <person name="Goodwin S."/>
            <person name="Spatafora J."/>
            <person name="Crous P."/>
            <person name="Grigoriev I."/>
        </authorList>
    </citation>
    <scope>NUCLEOTIDE SEQUENCE</scope>
    <source>
        <strain evidence="2">CBS 116435</strain>
    </source>
</reference>
<dbReference type="EMBL" id="MU003773">
    <property type="protein sequence ID" value="KAF2724091.1"/>
    <property type="molecule type" value="Genomic_DNA"/>
</dbReference>
<sequence length="210" mass="23320">METPIEPKEEFGQTILTLPDGICAREQLESDATSLAYHGNNKKVWDNLRDRMPHPYTQADALSWIKRCQEPESYVKSGAWDPTTNTSSGPAIATKHAIIVDGKAVGGIGLEFGDPNDVYKRAAEIGYWIGEEFWGKGIMSTLVPAYVNWAWRTFGILIRLNACHYERNVGSGKVLMSAGFKLEGKQEAAAWKNGRVEADILYGQLRPTES</sequence>
<evidence type="ECO:0000313" key="2">
    <source>
        <dbReference type="EMBL" id="KAF2724091.1"/>
    </source>
</evidence>
<accession>A0A9P4QFS9</accession>
<name>A0A9P4QFS9_9PEZI</name>
<proteinExistence type="predicted"/>
<dbReference type="PANTHER" id="PTHR43328">
    <property type="entry name" value="ACETYLTRANSFERASE-RELATED"/>
    <property type="match status" value="1"/>
</dbReference>
<organism evidence="2 3">
    <name type="scientific">Polychaeton citri CBS 116435</name>
    <dbReference type="NCBI Taxonomy" id="1314669"/>
    <lineage>
        <taxon>Eukaryota</taxon>
        <taxon>Fungi</taxon>
        <taxon>Dikarya</taxon>
        <taxon>Ascomycota</taxon>
        <taxon>Pezizomycotina</taxon>
        <taxon>Dothideomycetes</taxon>
        <taxon>Dothideomycetidae</taxon>
        <taxon>Capnodiales</taxon>
        <taxon>Capnodiaceae</taxon>
        <taxon>Polychaeton</taxon>
    </lineage>
</organism>
<dbReference type="InterPro" id="IPR016181">
    <property type="entry name" value="Acyl_CoA_acyltransferase"/>
</dbReference>
<dbReference type="Gene3D" id="3.40.630.30">
    <property type="match status" value="1"/>
</dbReference>
<evidence type="ECO:0000313" key="3">
    <source>
        <dbReference type="Proteomes" id="UP000799441"/>
    </source>
</evidence>
<keyword evidence="3" id="KW-1185">Reference proteome</keyword>
<comment type="caution">
    <text evidence="2">The sequence shown here is derived from an EMBL/GenBank/DDBJ whole genome shotgun (WGS) entry which is preliminary data.</text>
</comment>
<dbReference type="Pfam" id="PF13302">
    <property type="entry name" value="Acetyltransf_3"/>
    <property type="match status" value="1"/>
</dbReference>
<feature type="domain" description="N-acetyltransferase" evidence="1">
    <location>
        <begin position="35"/>
        <end position="207"/>
    </location>
</feature>
<evidence type="ECO:0000259" key="1">
    <source>
        <dbReference type="PROSITE" id="PS51186"/>
    </source>
</evidence>